<evidence type="ECO:0000313" key="3">
    <source>
        <dbReference type="Proteomes" id="UP000789901"/>
    </source>
</evidence>
<gene>
    <name evidence="2" type="ORF">GMARGA_LOCUS27748</name>
</gene>
<feature type="compositionally biased region" description="Low complexity" evidence="1">
    <location>
        <begin position="252"/>
        <end position="281"/>
    </location>
</feature>
<proteinExistence type="predicted"/>
<sequence length="461" mass="52611">MATTQEKFCSPLLEEVSEIEKEYGVKTYAPEQTRFNSLIQSVRNVINLLTPAITSRATTGTRLNMLHFLLLQAQGATDANDNFTINPIKKSFQIRGLILQIDFTTCQLPNQTEVLANSRLPITIVFENISDPVNNNTTGFVQFNTGFYWFVIVNNLNEPLRHLKYMSDENESTRYAVGSEFKPERDDGHLRGPCAVILESIQSFRWIDLNVNNAQAIRDLGEEIRDLKRKLVEDREERDNKRPNNNDENNRPNDNNTSTPTILNTPTTTIPLTSTTSIPTTRTKSTTTFTFLDIPSHTTIDDTSTFTTTTTTTTILSKTTTNTNTITTNSSKPTDNIDLSKTTIPSIPSKPTSENYVSCPVCKEELKENEINKHLKKYIKNPLSKETKETIRDKLKIKKQSIGFTKMKEIINKITDIKVKEIIEEIQKLIETYSEQFIDYMSEEMKEQILYNFDKIMMGVI</sequence>
<organism evidence="2 3">
    <name type="scientific">Gigaspora margarita</name>
    <dbReference type="NCBI Taxonomy" id="4874"/>
    <lineage>
        <taxon>Eukaryota</taxon>
        <taxon>Fungi</taxon>
        <taxon>Fungi incertae sedis</taxon>
        <taxon>Mucoromycota</taxon>
        <taxon>Glomeromycotina</taxon>
        <taxon>Glomeromycetes</taxon>
        <taxon>Diversisporales</taxon>
        <taxon>Gigasporaceae</taxon>
        <taxon>Gigaspora</taxon>
    </lineage>
</organism>
<evidence type="ECO:0000313" key="2">
    <source>
        <dbReference type="EMBL" id="CAG8821133.1"/>
    </source>
</evidence>
<feature type="region of interest" description="Disordered" evidence="1">
    <location>
        <begin position="233"/>
        <end position="281"/>
    </location>
</feature>
<accession>A0ABN7W8D0</accession>
<feature type="non-terminal residue" evidence="2">
    <location>
        <position position="461"/>
    </location>
</feature>
<evidence type="ECO:0000256" key="1">
    <source>
        <dbReference type="SAM" id="MobiDB-lite"/>
    </source>
</evidence>
<protein>
    <submittedName>
        <fullName evidence="2">9312_t:CDS:1</fullName>
    </submittedName>
</protein>
<comment type="caution">
    <text evidence="2">The sequence shown here is derived from an EMBL/GenBank/DDBJ whole genome shotgun (WGS) entry which is preliminary data.</text>
</comment>
<reference evidence="2 3" key="1">
    <citation type="submission" date="2021-06" db="EMBL/GenBank/DDBJ databases">
        <authorList>
            <person name="Kallberg Y."/>
            <person name="Tangrot J."/>
            <person name="Rosling A."/>
        </authorList>
    </citation>
    <scope>NUCLEOTIDE SEQUENCE [LARGE SCALE GENOMIC DNA]</scope>
    <source>
        <strain evidence="2 3">120-4 pot B 10/14</strain>
    </source>
</reference>
<dbReference type="Proteomes" id="UP000789901">
    <property type="component" value="Unassembled WGS sequence"/>
</dbReference>
<name>A0ABN7W8D0_GIGMA</name>
<dbReference type="EMBL" id="CAJVQB010034414">
    <property type="protein sequence ID" value="CAG8821133.1"/>
    <property type="molecule type" value="Genomic_DNA"/>
</dbReference>
<keyword evidence="3" id="KW-1185">Reference proteome</keyword>
<feature type="compositionally biased region" description="Basic and acidic residues" evidence="1">
    <location>
        <begin position="233"/>
        <end position="251"/>
    </location>
</feature>